<protein>
    <submittedName>
        <fullName evidence="2">Uncharacterized protein</fullName>
    </submittedName>
</protein>
<gene>
    <name evidence="2" type="ORF">Pcinc_044264</name>
</gene>
<name>A0AAE1BHF9_PETCI</name>
<accession>A0AAE1BHF9</accession>
<feature type="region of interest" description="Disordered" evidence="1">
    <location>
        <begin position="40"/>
        <end position="93"/>
    </location>
</feature>
<dbReference type="Proteomes" id="UP001286313">
    <property type="component" value="Unassembled WGS sequence"/>
</dbReference>
<reference evidence="2" key="1">
    <citation type="submission" date="2023-10" db="EMBL/GenBank/DDBJ databases">
        <title>Genome assemblies of two species of porcelain crab, Petrolisthes cinctipes and Petrolisthes manimaculis (Anomura: Porcellanidae).</title>
        <authorList>
            <person name="Angst P."/>
        </authorList>
    </citation>
    <scope>NUCLEOTIDE SEQUENCE</scope>
    <source>
        <strain evidence="2">PB745_01</strain>
        <tissue evidence="2">Gill</tissue>
    </source>
</reference>
<evidence type="ECO:0000313" key="2">
    <source>
        <dbReference type="EMBL" id="KAK3848965.1"/>
    </source>
</evidence>
<sequence length="93" mass="10589">MGCYFLFVKFEEMSREAADTLEGPEQVESEGMCSCSVSRWKENEGNGTTNPSAKEYTKNPIRRDRRSQPGRSGKSSPRNPTIRSADRPREKEQ</sequence>
<organism evidence="2 3">
    <name type="scientific">Petrolisthes cinctipes</name>
    <name type="common">Flat porcelain crab</name>
    <dbReference type="NCBI Taxonomy" id="88211"/>
    <lineage>
        <taxon>Eukaryota</taxon>
        <taxon>Metazoa</taxon>
        <taxon>Ecdysozoa</taxon>
        <taxon>Arthropoda</taxon>
        <taxon>Crustacea</taxon>
        <taxon>Multicrustacea</taxon>
        <taxon>Malacostraca</taxon>
        <taxon>Eumalacostraca</taxon>
        <taxon>Eucarida</taxon>
        <taxon>Decapoda</taxon>
        <taxon>Pleocyemata</taxon>
        <taxon>Anomura</taxon>
        <taxon>Galatheoidea</taxon>
        <taxon>Porcellanidae</taxon>
        <taxon>Petrolisthes</taxon>
    </lineage>
</organism>
<evidence type="ECO:0000256" key="1">
    <source>
        <dbReference type="SAM" id="MobiDB-lite"/>
    </source>
</evidence>
<evidence type="ECO:0000313" key="3">
    <source>
        <dbReference type="Proteomes" id="UP001286313"/>
    </source>
</evidence>
<dbReference type="AlphaFoldDB" id="A0AAE1BHF9"/>
<feature type="compositionally biased region" description="Basic and acidic residues" evidence="1">
    <location>
        <begin position="84"/>
        <end position="93"/>
    </location>
</feature>
<proteinExistence type="predicted"/>
<comment type="caution">
    <text evidence="2">The sequence shown here is derived from an EMBL/GenBank/DDBJ whole genome shotgun (WGS) entry which is preliminary data.</text>
</comment>
<feature type="compositionally biased region" description="Polar residues" evidence="1">
    <location>
        <begin position="69"/>
        <end position="82"/>
    </location>
</feature>
<keyword evidence="3" id="KW-1185">Reference proteome</keyword>
<dbReference type="EMBL" id="JAWQEG010009246">
    <property type="protein sequence ID" value="KAK3848965.1"/>
    <property type="molecule type" value="Genomic_DNA"/>
</dbReference>